<dbReference type="GO" id="GO:0006310">
    <property type="term" value="P:DNA recombination"/>
    <property type="evidence" value="ECO:0007669"/>
    <property type="project" value="UniProtKB-KW"/>
</dbReference>
<gene>
    <name evidence="5" type="primary">Int-Tn_6</name>
    <name evidence="5" type="ORF">FMV2238Y02_16260</name>
</gene>
<dbReference type="EMBL" id="UXEP01000025">
    <property type="protein sequence ID" value="VDC43139.1"/>
    <property type="molecule type" value="Genomic_DNA"/>
</dbReference>
<keyword evidence="3" id="KW-0233">DNA recombination</keyword>
<dbReference type="InterPro" id="IPR050090">
    <property type="entry name" value="Tyrosine_recombinase_XerCD"/>
</dbReference>
<dbReference type="PROSITE" id="PS51898">
    <property type="entry name" value="TYR_RECOMBINASE"/>
    <property type="match status" value="1"/>
</dbReference>
<dbReference type="Gene3D" id="1.10.443.10">
    <property type="entry name" value="Intergrase catalytic core"/>
    <property type="match status" value="1"/>
</dbReference>
<dbReference type="Pfam" id="PF00589">
    <property type="entry name" value="Phage_integrase"/>
    <property type="match status" value="1"/>
</dbReference>
<accession>A0A3P5Y7G9</accession>
<keyword evidence="6" id="KW-1185">Reference proteome</keyword>
<dbReference type="PANTHER" id="PTHR30349">
    <property type="entry name" value="PHAGE INTEGRASE-RELATED"/>
    <property type="match status" value="1"/>
</dbReference>
<name>A0A3P5Y7G9_STRCB</name>
<sequence length="377" mass="44190">MSISFRQRGKKRLWNYRVFDKNKKVIATNSGFRTKKEAEIEAIAIELKLKQGNVIDKTVSLYNLWEAWFESNILPTNKAETTFYKHKLRGQKIKDFFGDAPAMSIKASQYQTFINLYAEKVSANTVRRLNSEVRKVINFAKRDRIEIYDFTNGVIISGINNSKTKKEKSLQSLADYQKLLNFLVNCLDYKKSVIPYLLYIQLKTGLRFGEVLGLTWDCIDWRDKEIRTYRRYDSISYEWKPPKTETSVRSIPIDDATLTVLKKLKIEQKEIFNQKEIENREQFLFYNVHSGVPTNNSVNKHLRQLLQRLKIEPYNLSSTGIRHTYASILLAYGIDIWVVAENMGHKDIKQITETYGHLIKEKAENENNKIRNFLKTS</sequence>
<dbReference type="GO" id="GO:0003677">
    <property type="term" value="F:DNA binding"/>
    <property type="evidence" value="ECO:0007669"/>
    <property type="project" value="UniProtKB-KW"/>
</dbReference>
<protein>
    <submittedName>
        <fullName evidence="5">Transposase from transposon Tn916</fullName>
    </submittedName>
</protein>
<feature type="domain" description="Tyr recombinase" evidence="4">
    <location>
        <begin position="166"/>
        <end position="368"/>
    </location>
</feature>
<dbReference type="SUPFAM" id="SSF56349">
    <property type="entry name" value="DNA breaking-rejoining enzymes"/>
    <property type="match status" value="1"/>
</dbReference>
<evidence type="ECO:0000256" key="3">
    <source>
        <dbReference type="ARBA" id="ARBA00023172"/>
    </source>
</evidence>
<evidence type="ECO:0000256" key="1">
    <source>
        <dbReference type="ARBA" id="ARBA00008857"/>
    </source>
</evidence>
<dbReference type="PANTHER" id="PTHR30349:SF64">
    <property type="entry name" value="PROPHAGE INTEGRASE INTD-RELATED"/>
    <property type="match status" value="1"/>
</dbReference>
<evidence type="ECO:0000313" key="6">
    <source>
        <dbReference type="Proteomes" id="UP000280759"/>
    </source>
</evidence>
<dbReference type="Gene3D" id="1.10.150.130">
    <property type="match status" value="1"/>
</dbReference>
<evidence type="ECO:0000313" key="5">
    <source>
        <dbReference type="EMBL" id="VDC43139.1"/>
    </source>
</evidence>
<organism evidence="5 6">
    <name type="scientific">Streptococcus canis</name>
    <dbReference type="NCBI Taxonomy" id="1329"/>
    <lineage>
        <taxon>Bacteria</taxon>
        <taxon>Bacillati</taxon>
        <taxon>Bacillota</taxon>
        <taxon>Bacilli</taxon>
        <taxon>Lactobacillales</taxon>
        <taxon>Streptococcaceae</taxon>
        <taxon>Streptococcus</taxon>
    </lineage>
</organism>
<dbReference type="AlphaFoldDB" id="A0A3P5Y7G9"/>
<dbReference type="Proteomes" id="UP000280759">
    <property type="component" value="Unassembled WGS sequence"/>
</dbReference>
<reference evidence="5 6" key="1">
    <citation type="submission" date="2018-10" db="EMBL/GenBank/DDBJ databases">
        <authorList>
            <consortium name="Molecular Microbiology and Infection Unit (UMMI)"/>
            <person name="Machado M."/>
        </authorList>
    </citation>
    <scope>NUCLEOTIDE SEQUENCE [LARGE SCALE GENOMIC DNA]</scope>
    <source>
        <strain evidence="5">FMV2238.02</strain>
    </source>
</reference>
<proteinExistence type="inferred from homology"/>
<dbReference type="InterPro" id="IPR002104">
    <property type="entry name" value="Integrase_catalytic"/>
</dbReference>
<keyword evidence="2" id="KW-0238">DNA-binding</keyword>
<dbReference type="GO" id="GO:0015074">
    <property type="term" value="P:DNA integration"/>
    <property type="evidence" value="ECO:0007669"/>
    <property type="project" value="InterPro"/>
</dbReference>
<comment type="similarity">
    <text evidence="1">Belongs to the 'phage' integrase family.</text>
</comment>
<dbReference type="InterPro" id="IPR011010">
    <property type="entry name" value="DNA_brk_join_enz"/>
</dbReference>
<dbReference type="RefSeq" id="WP_014611964.1">
    <property type="nucleotide sequence ID" value="NZ_UXEP01000025.1"/>
</dbReference>
<dbReference type="CDD" id="cd01189">
    <property type="entry name" value="INT_ICEBs1_C_like"/>
    <property type="match status" value="1"/>
</dbReference>
<dbReference type="InterPro" id="IPR010998">
    <property type="entry name" value="Integrase_recombinase_N"/>
</dbReference>
<evidence type="ECO:0000256" key="2">
    <source>
        <dbReference type="ARBA" id="ARBA00023125"/>
    </source>
</evidence>
<evidence type="ECO:0000259" key="4">
    <source>
        <dbReference type="PROSITE" id="PS51898"/>
    </source>
</evidence>
<dbReference type="InterPro" id="IPR013762">
    <property type="entry name" value="Integrase-like_cat_sf"/>
</dbReference>